<keyword evidence="2" id="KW-1185">Reference proteome</keyword>
<evidence type="ECO:0000313" key="1">
    <source>
        <dbReference type="EMBL" id="SEP61575.1"/>
    </source>
</evidence>
<dbReference type="RefSeq" id="WP_069517071.1">
    <property type="nucleotide sequence ID" value="NZ_FOFP01000001.1"/>
</dbReference>
<accession>A0ABY1B044</accession>
<comment type="caution">
    <text evidence="1">The sequence shown here is derived from an EMBL/GenBank/DDBJ whole genome shotgun (WGS) entry which is preliminary data.</text>
</comment>
<reference evidence="1 2" key="1">
    <citation type="submission" date="2016-10" db="EMBL/GenBank/DDBJ databases">
        <authorList>
            <person name="Varghese N."/>
            <person name="Submissions S."/>
        </authorList>
    </citation>
    <scope>NUCLEOTIDE SEQUENCE [LARGE SCALE GENOMIC DNA]</scope>
    <source>
        <strain evidence="1 2">CIP 109853</strain>
    </source>
</reference>
<evidence type="ECO:0000313" key="2">
    <source>
        <dbReference type="Proteomes" id="UP000198512"/>
    </source>
</evidence>
<organism evidence="1 2">
    <name type="scientific">Pseudomonas cuatrocienegasensis</name>
    <dbReference type="NCBI Taxonomy" id="543360"/>
    <lineage>
        <taxon>Bacteria</taxon>
        <taxon>Pseudomonadati</taxon>
        <taxon>Pseudomonadota</taxon>
        <taxon>Gammaproteobacteria</taxon>
        <taxon>Pseudomonadales</taxon>
        <taxon>Pseudomonadaceae</taxon>
        <taxon>Pseudomonas</taxon>
    </lineage>
</organism>
<gene>
    <name evidence="1" type="ORF">SAMN05216600_10195</name>
</gene>
<sequence length="81" mass="8883">MARKHFARYEAISSAVPVENAFEPVIAIKRRGTDDKARIHAISTGKHYHFASEADAIAEAALTKVMEVSDTGELIFEPNAL</sequence>
<name>A0ABY1B044_9PSED</name>
<proteinExistence type="predicted"/>
<dbReference type="EMBL" id="FOFP01000001">
    <property type="protein sequence ID" value="SEP61575.1"/>
    <property type="molecule type" value="Genomic_DNA"/>
</dbReference>
<dbReference type="Proteomes" id="UP000198512">
    <property type="component" value="Unassembled WGS sequence"/>
</dbReference>
<protein>
    <submittedName>
        <fullName evidence="1">Uncharacterized protein</fullName>
    </submittedName>
</protein>